<organism evidence="3 4">
    <name type="scientific">Parasitella parasitica</name>
    <dbReference type="NCBI Taxonomy" id="35722"/>
    <lineage>
        <taxon>Eukaryota</taxon>
        <taxon>Fungi</taxon>
        <taxon>Fungi incertae sedis</taxon>
        <taxon>Mucoromycota</taxon>
        <taxon>Mucoromycotina</taxon>
        <taxon>Mucoromycetes</taxon>
        <taxon>Mucorales</taxon>
        <taxon>Mucorineae</taxon>
        <taxon>Mucoraceae</taxon>
        <taxon>Parasitella</taxon>
    </lineage>
</organism>
<dbReference type="InterPro" id="IPR002104">
    <property type="entry name" value="Integrase_catalytic"/>
</dbReference>
<accession>A0A0B7MUF7</accession>
<reference evidence="3 4" key="1">
    <citation type="submission" date="2014-09" db="EMBL/GenBank/DDBJ databases">
        <authorList>
            <person name="Ellenberger Sabrina"/>
        </authorList>
    </citation>
    <scope>NUCLEOTIDE SEQUENCE [LARGE SCALE GENOMIC DNA]</scope>
    <source>
        <strain evidence="3 4">CBS 412.66</strain>
    </source>
</reference>
<dbReference type="PANTHER" id="PTHR35617">
    <property type="entry name" value="PHAGE_INTEGRASE DOMAIN-CONTAINING PROTEIN"/>
    <property type="match status" value="1"/>
</dbReference>
<keyword evidence="1" id="KW-0233">DNA recombination</keyword>
<dbReference type="PANTHER" id="PTHR35617:SF3">
    <property type="entry name" value="CORE-BINDING (CB) DOMAIN-CONTAINING PROTEIN"/>
    <property type="match status" value="1"/>
</dbReference>
<dbReference type="EMBL" id="LN720375">
    <property type="protein sequence ID" value="CEP08782.1"/>
    <property type="molecule type" value="Genomic_DNA"/>
</dbReference>
<dbReference type="SUPFAM" id="SSF56349">
    <property type="entry name" value="DNA breaking-rejoining enzymes"/>
    <property type="match status" value="1"/>
</dbReference>
<keyword evidence="4" id="KW-1185">Reference proteome</keyword>
<proteinExistence type="predicted"/>
<dbReference type="InterPro" id="IPR011010">
    <property type="entry name" value="DNA_brk_join_enz"/>
</dbReference>
<dbReference type="GO" id="GO:0003677">
    <property type="term" value="F:DNA binding"/>
    <property type="evidence" value="ECO:0007669"/>
    <property type="project" value="InterPro"/>
</dbReference>
<dbReference type="OrthoDB" id="2221171at2759"/>
<protein>
    <recommendedName>
        <fullName evidence="2">Tyr recombinase domain-containing protein</fullName>
    </recommendedName>
</protein>
<dbReference type="Proteomes" id="UP000054107">
    <property type="component" value="Unassembled WGS sequence"/>
</dbReference>
<sequence>KVLAFFAAKRRKTINIPKPHQLQTWNTDILVQYIRKHWLQNNILPIETLQQKTVALLCLATMARPRSDMGRLQHRDVGFQYGNDQQLESVTLHFREAKETQVKSVTLGVIQDKTICPVNTLQDFIEKTKALRETLPEEHTLFLGYITDTTKVASIRPNTLAEWIKDIMYKAGVATHFKAHSIRSAASTKAVEKGNTIQNVKKHANWSLKPTRLKTSTTDQQPLPLPVHRSPTQFFLRKTLSH</sequence>
<feature type="domain" description="Tyr recombinase" evidence="2">
    <location>
        <begin position="50"/>
        <end position="207"/>
    </location>
</feature>
<evidence type="ECO:0000313" key="3">
    <source>
        <dbReference type="EMBL" id="CEP08782.1"/>
    </source>
</evidence>
<feature type="non-terminal residue" evidence="3">
    <location>
        <position position="1"/>
    </location>
</feature>
<dbReference type="GO" id="GO:0006310">
    <property type="term" value="P:DNA recombination"/>
    <property type="evidence" value="ECO:0007669"/>
    <property type="project" value="UniProtKB-KW"/>
</dbReference>
<evidence type="ECO:0000313" key="4">
    <source>
        <dbReference type="Proteomes" id="UP000054107"/>
    </source>
</evidence>
<dbReference type="AlphaFoldDB" id="A0A0B7MUF7"/>
<dbReference type="GO" id="GO:0015074">
    <property type="term" value="P:DNA integration"/>
    <property type="evidence" value="ECO:0007669"/>
    <property type="project" value="InterPro"/>
</dbReference>
<dbReference type="Gene3D" id="1.10.443.10">
    <property type="entry name" value="Intergrase catalytic core"/>
    <property type="match status" value="1"/>
</dbReference>
<name>A0A0B7MUF7_9FUNG</name>
<dbReference type="STRING" id="35722.A0A0B7MUF7"/>
<evidence type="ECO:0000256" key="1">
    <source>
        <dbReference type="ARBA" id="ARBA00023172"/>
    </source>
</evidence>
<evidence type="ECO:0000259" key="2">
    <source>
        <dbReference type="Pfam" id="PF00589"/>
    </source>
</evidence>
<dbReference type="Pfam" id="PF00589">
    <property type="entry name" value="Phage_integrase"/>
    <property type="match status" value="1"/>
</dbReference>
<dbReference type="InterPro" id="IPR013762">
    <property type="entry name" value="Integrase-like_cat_sf"/>
</dbReference>
<gene>
    <name evidence="3" type="primary">PARPA_02169.1 scaffold 3444</name>
</gene>